<dbReference type="Pfam" id="PF00496">
    <property type="entry name" value="SBP_bac_5"/>
    <property type="match status" value="1"/>
</dbReference>
<reference evidence="6 7" key="1">
    <citation type="submission" date="2019-08" db="EMBL/GenBank/DDBJ databases">
        <authorList>
            <person name="Liang Q."/>
        </authorList>
    </citation>
    <scope>NUCLEOTIDE SEQUENCE [LARGE SCALE GENOMIC DNA]</scope>
    <source>
        <strain evidence="6 7">V1718</strain>
    </source>
</reference>
<proteinExistence type="inferred from homology"/>
<evidence type="ECO:0000313" key="7">
    <source>
        <dbReference type="Proteomes" id="UP000321595"/>
    </source>
</evidence>
<dbReference type="Proteomes" id="UP000321595">
    <property type="component" value="Chromosome"/>
</dbReference>
<dbReference type="PROSITE" id="PS51257">
    <property type="entry name" value="PROKAR_LIPOPROTEIN"/>
    <property type="match status" value="1"/>
</dbReference>
<dbReference type="PANTHER" id="PTHR30290:SF79">
    <property type="entry name" value="DIPEPTIDE-BINDING PROTEIN DPPE"/>
    <property type="match status" value="1"/>
</dbReference>
<accession>A0A5B8XJV6</accession>
<dbReference type="InterPro" id="IPR030678">
    <property type="entry name" value="Peptide/Ni-bd"/>
</dbReference>
<evidence type="ECO:0000259" key="5">
    <source>
        <dbReference type="Pfam" id="PF00496"/>
    </source>
</evidence>
<comment type="subcellular location">
    <subcellularLocation>
        <location evidence="1">Cell envelope</location>
    </subcellularLocation>
</comment>
<organism evidence="6 7">
    <name type="scientific">Microvenator marinus</name>
    <dbReference type="NCBI Taxonomy" id="2600177"/>
    <lineage>
        <taxon>Bacteria</taxon>
        <taxon>Deltaproteobacteria</taxon>
        <taxon>Bradymonadales</taxon>
        <taxon>Microvenatoraceae</taxon>
        <taxon>Microvenator</taxon>
    </lineage>
</organism>
<dbReference type="PANTHER" id="PTHR30290">
    <property type="entry name" value="PERIPLASMIC BINDING COMPONENT OF ABC TRANSPORTER"/>
    <property type="match status" value="1"/>
</dbReference>
<dbReference type="Gene3D" id="3.40.190.10">
    <property type="entry name" value="Periplasmic binding protein-like II"/>
    <property type="match status" value="1"/>
</dbReference>
<dbReference type="PIRSF" id="PIRSF002741">
    <property type="entry name" value="MppA"/>
    <property type="match status" value="1"/>
</dbReference>
<dbReference type="FunFam" id="3.10.105.10:FF:000001">
    <property type="entry name" value="Oligopeptide ABC transporter, oligopeptide-binding protein"/>
    <property type="match status" value="1"/>
</dbReference>
<name>A0A5B8XJV6_9DELT</name>
<evidence type="ECO:0000256" key="2">
    <source>
        <dbReference type="ARBA" id="ARBA00005695"/>
    </source>
</evidence>
<dbReference type="EMBL" id="CP042467">
    <property type="protein sequence ID" value="QED26082.1"/>
    <property type="molecule type" value="Genomic_DNA"/>
</dbReference>
<comment type="similarity">
    <text evidence="2">Belongs to the bacterial solute-binding protein 5 family.</text>
</comment>
<dbReference type="OrthoDB" id="9772924at2"/>
<dbReference type="Gene3D" id="3.10.105.10">
    <property type="entry name" value="Dipeptide-binding Protein, Domain 3"/>
    <property type="match status" value="1"/>
</dbReference>
<evidence type="ECO:0000256" key="1">
    <source>
        <dbReference type="ARBA" id="ARBA00004196"/>
    </source>
</evidence>
<dbReference type="GO" id="GO:0015833">
    <property type="term" value="P:peptide transport"/>
    <property type="evidence" value="ECO:0007669"/>
    <property type="project" value="TreeGrafter"/>
</dbReference>
<dbReference type="KEGG" id="bbae:FRD01_02155"/>
<keyword evidence="7" id="KW-1185">Reference proteome</keyword>
<feature type="domain" description="Solute-binding protein family 5" evidence="5">
    <location>
        <begin position="98"/>
        <end position="473"/>
    </location>
</feature>
<dbReference type="GO" id="GO:0030288">
    <property type="term" value="C:outer membrane-bounded periplasmic space"/>
    <property type="evidence" value="ECO:0007669"/>
    <property type="project" value="UniProtKB-ARBA"/>
</dbReference>
<evidence type="ECO:0000313" key="6">
    <source>
        <dbReference type="EMBL" id="QED26082.1"/>
    </source>
</evidence>
<dbReference type="PROSITE" id="PS01040">
    <property type="entry name" value="SBP_BACTERIAL_5"/>
    <property type="match status" value="1"/>
</dbReference>
<sequence>MKQTTFFLSLIFALVSACEKKSETTESTQTQAAEAKADEFVAGDKADGFTAILGADPETFDTAKMSGAPEGRIAFQLFEGLMMPGPTTEGLDDPSKLVRPAMAESYELSEDGKVYTFKMRKDAKWSNGDPLTAKDFEWSWKRVLTPGFPADYAQMLWVIEGAEAYNKGEQTEWEKVGVKAVDEATLQVTLSHPTPYFPELTAFYTFFPAHQKTIEAHGDDWTKPENIVSNGPYKMVSYEPQRELKMTANEHHWEASNLKIKDVRFRIITDANARVNAYKTGEVHWSGEGLPVAQITGLLTHPDFRQEPMLGTYYYRVNVSKEDSPLNDPRVRQALALSVDRTSVVENTLNNLHIVSKSFVPPMAGYQPAAMGEYDVRKAKALLAEAGFPDGKGFPEVELLYNTDENHKLVAEAIQAQWKQNLGVDIKLNNKEWKTYLQDVDTMNYQIARAGWIGDFNDPMTFLDMWVTDNGNNDTGWSNPEYDALIKEAQQTVDTKARMATLKKAETLLLEQGPVIPIYFYTNNTLVSRFIKGFEPHNRDIHLLKYMELEK</sequence>
<keyword evidence="3" id="KW-0813">Transport</keyword>
<dbReference type="Gene3D" id="3.90.76.10">
    <property type="entry name" value="Dipeptide-binding Protein, Domain 1"/>
    <property type="match status" value="1"/>
</dbReference>
<gene>
    <name evidence="6" type="ORF">FRD01_02155</name>
</gene>
<dbReference type="RefSeq" id="WP_146957213.1">
    <property type="nucleotide sequence ID" value="NZ_CP042467.1"/>
</dbReference>
<evidence type="ECO:0000256" key="3">
    <source>
        <dbReference type="ARBA" id="ARBA00022448"/>
    </source>
</evidence>
<dbReference type="SUPFAM" id="SSF53850">
    <property type="entry name" value="Periplasmic binding protein-like II"/>
    <property type="match status" value="1"/>
</dbReference>
<dbReference type="FunFam" id="3.90.76.10:FF:000001">
    <property type="entry name" value="Oligopeptide ABC transporter substrate-binding protein"/>
    <property type="match status" value="1"/>
</dbReference>
<dbReference type="CDD" id="cd08504">
    <property type="entry name" value="PBP2_OppA"/>
    <property type="match status" value="1"/>
</dbReference>
<dbReference type="AlphaFoldDB" id="A0A5B8XJV6"/>
<dbReference type="InterPro" id="IPR023765">
    <property type="entry name" value="SBP_5_CS"/>
</dbReference>
<keyword evidence="4" id="KW-0732">Signal</keyword>
<protein>
    <submittedName>
        <fullName evidence="6">Peptide ABC transporter substrate-binding protein</fullName>
    </submittedName>
</protein>
<dbReference type="GO" id="GO:0043190">
    <property type="term" value="C:ATP-binding cassette (ABC) transporter complex"/>
    <property type="evidence" value="ECO:0007669"/>
    <property type="project" value="InterPro"/>
</dbReference>
<evidence type="ECO:0000256" key="4">
    <source>
        <dbReference type="ARBA" id="ARBA00022729"/>
    </source>
</evidence>
<dbReference type="GO" id="GO:1904680">
    <property type="term" value="F:peptide transmembrane transporter activity"/>
    <property type="evidence" value="ECO:0007669"/>
    <property type="project" value="TreeGrafter"/>
</dbReference>
<dbReference type="InterPro" id="IPR039424">
    <property type="entry name" value="SBP_5"/>
</dbReference>
<dbReference type="InterPro" id="IPR000914">
    <property type="entry name" value="SBP_5_dom"/>
</dbReference>